<feature type="compositionally biased region" description="Low complexity" evidence="2">
    <location>
        <begin position="44"/>
        <end position="64"/>
    </location>
</feature>
<dbReference type="STRING" id="1029756.W911_08630"/>
<sequence>MGRNMKKFNLIAAASLALALVSTPALAQDAPENAVAPPAPVPAARPSTDPATAPDASPAAEAAATGWDTEVATPGSSAGGLSDAQTAAIKQVDSYFNTLGDLKGAFVQTTADNKRMRGKFMMKRPGRFRFDYARPSRQIIISDGKYLAIQDLDLNNEDRVSLDQTPFRLLLRKDVDLIRDANIVEIRENATAIELALRDKSPDAPGQIRLTLTREPELAIKEWITTDAQGLDTHVQVSELVTDETLDAKLFRIETVTFSGFHPGQ</sequence>
<feature type="signal peptide" evidence="3">
    <location>
        <begin position="1"/>
        <end position="27"/>
    </location>
</feature>
<dbReference type="CDD" id="cd16325">
    <property type="entry name" value="LolA"/>
    <property type="match status" value="1"/>
</dbReference>
<dbReference type="InterPro" id="IPR029046">
    <property type="entry name" value="LolA/LolB/LppX"/>
</dbReference>
<dbReference type="InterPro" id="IPR004564">
    <property type="entry name" value="OM_lipoprot_carrier_LolA-like"/>
</dbReference>
<dbReference type="SUPFAM" id="SSF89392">
    <property type="entry name" value="Prokaryotic lipoproteins and lipoprotein localization factors"/>
    <property type="match status" value="1"/>
</dbReference>
<evidence type="ECO:0000256" key="3">
    <source>
        <dbReference type="SAM" id="SignalP"/>
    </source>
</evidence>
<gene>
    <name evidence="4" type="ORF">W911_08630</name>
</gene>
<dbReference type="HOGENOM" id="CLU_055272_2_0_5"/>
<dbReference type="PATRIC" id="fig|1029756.8.peg.1804"/>
<name>V5SD78_9HYPH</name>
<dbReference type="Pfam" id="PF03548">
    <property type="entry name" value="LolA"/>
    <property type="match status" value="1"/>
</dbReference>
<dbReference type="PANTHER" id="PTHR35869:SF1">
    <property type="entry name" value="OUTER-MEMBRANE LIPOPROTEIN CARRIER PROTEIN"/>
    <property type="match status" value="1"/>
</dbReference>
<accession>V5SD78</accession>
<keyword evidence="1 3" id="KW-0732">Signal</keyword>
<protein>
    <submittedName>
        <fullName evidence="4">Cell envelope biogenesis protein LolA</fullName>
    </submittedName>
</protein>
<dbReference type="Gene3D" id="2.50.20.10">
    <property type="entry name" value="Lipoprotein localisation LolA/LolB/LppX"/>
    <property type="match status" value="1"/>
</dbReference>
<dbReference type="OrthoDB" id="9800501at2"/>
<dbReference type="EMBL" id="CP006912">
    <property type="protein sequence ID" value="AHB48442.1"/>
    <property type="molecule type" value="Genomic_DNA"/>
</dbReference>
<feature type="region of interest" description="Disordered" evidence="2">
    <location>
        <begin position="31"/>
        <end position="65"/>
    </location>
</feature>
<evidence type="ECO:0000313" key="5">
    <source>
        <dbReference type="Proteomes" id="UP000018542"/>
    </source>
</evidence>
<reference evidence="4 5" key="1">
    <citation type="journal article" date="2014" name="Genome Announc.">
        <title>Complete Genome Sequence of Hyphomicrobium nitrativorans Strain NL23, a Denitrifying Bacterium Isolated from Biofilm of a Methanol-Fed Denitrification System Treating Seawater at the Montreal Biodome.</title>
        <authorList>
            <person name="Martineau C."/>
            <person name="Villeneuve C."/>
            <person name="Mauffrey F."/>
            <person name="Villemur R."/>
        </authorList>
    </citation>
    <scope>NUCLEOTIDE SEQUENCE [LARGE SCALE GENOMIC DNA]</scope>
    <source>
        <strain evidence="4">NL23</strain>
    </source>
</reference>
<dbReference type="AlphaFoldDB" id="V5SD78"/>
<dbReference type="PANTHER" id="PTHR35869">
    <property type="entry name" value="OUTER-MEMBRANE LIPOPROTEIN CARRIER PROTEIN"/>
    <property type="match status" value="1"/>
</dbReference>
<dbReference type="Proteomes" id="UP000018542">
    <property type="component" value="Chromosome"/>
</dbReference>
<proteinExistence type="predicted"/>
<evidence type="ECO:0000256" key="1">
    <source>
        <dbReference type="ARBA" id="ARBA00022729"/>
    </source>
</evidence>
<evidence type="ECO:0000313" key="4">
    <source>
        <dbReference type="EMBL" id="AHB48442.1"/>
    </source>
</evidence>
<evidence type="ECO:0000256" key="2">
    <source>
        <dbReference type="SAM" id="MobiDB-lite"/>
    </source>
</evidence>
<keyword evidence="5" id="KW-1185">Reference proteome</keyword>
<feature type="chain" id="PRO_5004740544" evidence="3">
    <location>
        <begin position="28"/>
        <end position="265"/>
    </location>
</feature>
<organism evidence="4 5">
    <name type="scientific">Hyphomicrobium nitrativorans NL23</name>
    <dbReference type="NCBI Taxonomy" id="1029756"/>
    <lineage>
        <taxon>Bacteria</taxon>
        <taxon>Pseudomonadati</taxon>
        <taxon>Pseudomonadota</taxon>
        <taxon>Alphaproteobacteria</taxon>
        <taxon>Hyphomicrobiales</taxon>
        <taxon>Hyphomicrobiaceae</taxon>
        <taxon>Hyphomicrobium</taxon>
    </lineage>
</organism>
<dbReference type="KEGG" id="hni:W911_08630"/>